<protein>
    <submittedName>
        <fullName evidence="2">Uncharacterized protein</fullName>
    </submittedName>
</protein>
<reference evidence="2" key="1">
    <citation type="journal article" date="2021" name="Nat. Commun.">
        <title>Genetic determinants of endophytism in the Arabidopsis root mycobiome.</title>
        <authorList>
            <person name="Mesny F."/>
            <person name="Miyauchi S."/>
            <person name="Thiergart T."/>
            <person name="Pickel B."/>
            <person name="Atanasova L."/>
            <person name="Karlsson M."/>
            <person name="Huettel B."/>
            <person name="Barry K.W."/>
            <person name="Haridas S."/>
            <person name="Chen C."/>
            <person name="Bauer D."/>
            <person name="Andreopoulos W."/>
            <person name="Pangilinan J."/>
            <person name="LaButti K."/>
            <person name="Riley R."/>
            <person name="Lipzen A."/>
            <person name="Clum A."/>
            <person name="Drula E."/>
            <person name="Henrissat B."/>
            <person name="Kohler A."/>
            <person name="Grigoriev I.V."/>
            <person name="Martin F.M."/>
            <person name="Hacquard S."/>
        </authorList>
    </citation>
    <scope>NUCLEOTIDE SEQUENCE</scope>
    <source>
        <strain evidence="2">MPI-SDFR-AT-0120</strain>
    </source>
</reference>
<organism evidence="2 3">
    <name type="scientific">Paraphoma chrysanthemicola</name>
    <dbReference type="NCBI Taxonomy" id="798071"/>
    <lineage>
        <taxon>Eukaryota</taxon>
        <taxon>Fungi</taxon>
        <taxon>Dikarya</taxon>
        <taxon>Ascomycota</taxon>
        <taxon>Pezizomycotina</taxon>
        <taxon>Dothideomycetes</taxon>
        <taxon>Pleosporomycetidae</taxon>
        <taxon>Pleosporales</taxon>
        <taxon>Pleosporineae</taxon>
        <taxon>Phaeosphaeriaceae</taxon>
        <taxon>Paraphoma</taxon>
    </lineage>
</organism>
<feature type="compositionally biased region" description="Low complexity" evidence="1">
    <location>
        <begin position="1"/>
        <end position="13"/>
    </location>
</feature>
<sequence>MSASSTSTRPSPSVIQSQENESRSLPRRTCSFLEPLEGKRSNSGKPYTPPRMKSPAPEVMSSRSNSSSRSVSEPSKSTPLRPTSIPNIAMTLFKCTNSAAVYASSNIDLDAVMAWVRRIGKDWAEVYRETKP</sequence>
<accession>A0A8K0W375</accession>
<gene>
    <name evidence="2" type="ORF">FB567DRAFT_233255</name>
</gene>
<evidence type="ECO:0000256" key="1">
    <source>
        <dbReference type="SAM" id="MobiDB-lite"/>
    </source>
</evidence>
<keyword evidence="3" id="KW-1185">Reference proteome</keyword>
<dbReference type="EMBL" id="JAGMVJ010000003">
    <property type="protein sequence ID" value="KAH7092195.1"/>
    <property type="molecule type" value="Genomic_DNA"/>
</dbReference>
<comment type="caution">
    <text evidence="2">The sequence shown here is derived from an EMBL/GenBank/DDBJ whole genome shotgun (WGS) entry which is preliminary data.</text>
</comment>
<feature type="compositionally biased region" description="Low complexity" evidence="1">
    <location>
        <begin position="61"/>
        <end position="77"/>
    </location>
</feature>
<name>A0A8K0W375_9PLEO</name>
<evidence type="ECO:0000313" key="2">
    <source>
        <dbReference type="EMBL" id="KAH7092195.1"/>
    </source>
</evidence>
<evidence type="ECO:0000313" key="3">
    <source>
        <dbReference type="Proteomes" id="UP000813461"/>
    </source>
</evidence>
<proteinExistence type="predicted"/>
<feature type="region of interest" description="Disordered" evidence="1">
    <location>
        <begin position="1"/>
        <end position="84"/>
    </location>
</feature>
<dbReference type="Proteomes" id="UP000813461">
    <property type="component" value="Unassembled WGS sequence"/>
</dbReference>
<dbReference type="AlphaFoldDB" id="A0A8K0W375"/>
<dbReference type="OrthoDB" id="3790118at2759"/>